<gene>
    <name evidence="1" type="ORF">AMQ22_00585</name>
</gene>
<proteinExistence type="predicted"/>
<organism evidence="1 2">
    <name type="scientific">Candidatus Methanofastidiosum methylothiophilum</name>
    <dbReference type="NCBI Taxonomy" id="1705564"/>
    <lineage>
        <taxon>Archaea</taxon>
        <taxon>Methanobacteriati</taxon>
        <taxon>Methanobacteriota</taxon>
        <taxon>Stenosarchaea group</taxon>
        <taxon>Candidatus Methanofastidiosia</taxon>
        <taxon>Candidatus Methanofastidiosales</taxon>
        <taxon>Candidatus Methanofastidiosaceae</taxon>
        <taxon>Candidatus Methanofastidiosum</taxon>
    </lineage>
</organism>
<comment type="caution">
    <text evidence="1">The sequence shown here is derived from an EMBL/GenBank/DDBJ whole genome shotgun (WGS) entry which is preliminary data.</text>
</comment>
<protein>
    <submittedName>
        <fullName evidence="1">Uncharacterized protein</fullName>
    </submittedName>
</protein>
<sequence length="75" mass="8890">MHPIKTECRKKVLRMENNNLPHIIKSLGKIADVVELISTKTISHDEQLKYLSSKIEKLERENERLWEVFNSNCNR</sequence>
<reference evidence="1 2" key="1">
    <citation type="journal article" date="2016" name="ISME J.">
        <title>Chasing the elusive Euryarchaeota class WSA2: genomes reveal a uniquely fastidious methyl-reducing methanogen.</title>
        <authorList>
            <person name="Nobu M.K."/>
            <person name="Narihiro T."/>
            <person name="Kuroda K."/>
            <person name="Mei R."/>
            <person name="Liu W.T."/>
        </authorList>
    </citation>
    <scope>NUCLEOTIDE SEQUENCE [LARGE SCALE GENOMIC DNA]</scope>
    <source>
        <strain evidence="1">U1lsi0528_Bin055</strain>
    </source>
</reference>
<dbReference type="AlphaFoldDB" id="A0A150J762"/>
<dbReference type="Proteomes" id="UP000075398">
    <property type="component" value="Unassembled WGS sequence"/>
</dbReference>
<evidence type="ECO:0000313" key="2">
    <source>
        <dbReference type="Proteomes" id="UP000075398"/>
    </source>
</evidence>
<dbReference type="EMBL" id="LNGC01000016">
    <property type="protein sequence ID" value="KYC52794.1"/>
    <property type="molecule type" value="Genomic_DNA"/>
</dbReference>
<accession>A0A150J762</accession>
<name>A0A150J762_9EURY</name>
<evidence type="ECO:0000313" key="1">
    <source>
        <dbReference type="EMBL" id="KYC52794.1"/>
    </source>
</evidence>